<evidence type="ECO:0000256" key="4">
    <source>
        <dbReference type="ARBA" id="ARBA00013346"/>
    </source>
</evidence>
<dbReference type="InterPro" id="IPR027573">
    <property type="entry name" value="Methyltran_FxLD"/>
</dbReference>
<dbReference type="PANTHER" id="PTHR11579:SF0">
    <property type="entry name" value="PROTEIN-L-ISOASPARTATE(D-ASPARTATE) O-METHYLTRANSFERASE"/>
    <property type="match status" value="1"/>
</dbReference>
<comment type="subcellular location">
    <subcellularLocation>
        <location evidence="1">Cytoplasm</location>
    </subcellularLocation>
</comment>
<evidence type="ECO:0000256" key="8">
    <source>
        <dbReference type="ARBA" id="ARBA00022691"/>
    </source>
</evidence>
<dbReference type="EC" id="2.1.1.77" evidence="3"/>
<keyword evidence="6" id="KW-0489">Methyltransferase</keyword>
<evidence type="ECO:0000256" key="6">
    <source>
        <dbReference type="ARBA" id="ARBA00022603"/>
    </source>
</evidence>
<dbReference type="RefSeq" id="WP_203810677.1">
    <property type="nucleotide sequence ID" value="NZ_BAAAQE010000084.1"/>
</dbReference>
<dbReference type="CDD" id="cd02440">
    <property type="entry name" value="AdoMet_MTases"/>
    <property type="match status" value="1"/>
</dbReference>
<organism evidence="12 13">
    <name type="scientific">Actinoplanes couchii</name>
    <dbReference type="NCBI Taxonomy" id="403638"/>
    <lineage>
        <taxon>Bacteria</taxon>
        <taxon>Bacillati</taxon>
        <taxon>Actinomycetota</taxon>
        <taxon>Actinomycetes</taxon>
        <taxon>Micromonosporales</taxon>
        <taxon>Micromonosporaceae</taxon>
        <taxon>Actinoplanes</taxon>
    </lineage>
</organism>
<gene>
    <name evidence="12" type="ORF">Aco03nite_104750</name>
</gene>
<evidence type="ECO:0000256" key="7">
    <source>
        <dbReference type="ARBA" id="ARBA00022679"/>
    </source>
</evidence>
<keyword evidence="13" id="KW-1185">Reference proteome</keyword>
<dbReference type="PANTHER" id="PTHR11579">
    <property type="entry name" value="PROTEIN-L-ISOASPARTATE O-METHYLTRANSFERASE"/>
    <property type="match status" value="1"/>
</dbReference>
<dbReference type="InterPro" id="IPR000682">
    <property type="entry name" value="PCMT"/>
</dbReference>
<evidence type="ECO:0000313" key="12">
    <source>
        <dbReference type="EMBL" id="GID62071.1"/>
    </source>
</evidence>
<name>A0ABQ3XUB2_9ACTN</name>
<proteinExistence type="inferred from homology"/>
<accession>A0ABQ3XUB2</accession>
<dbReference type="Proteomes" id="UP000612282">
    <property type="component" value="Unassembled WGS sequence"/>
</dbReference>
<keyword evidence="7" id="KW-0808">Transferase</keyword>
<evidence type="ECO:0000256" key="5">
    <source>
        <dbReference type="ARBA" id="ARBA00022490"/>
    </source>
</evidence>
<evidence type="ECO:0000256" key="10">
    <source>
        <dbReference type="ARBA" id="ARBA00031323"/>
    </source>
</evidence>
<evidence type="ECO:0000256" key="2">
    <source>
        <dbReference type="ARBA" id="ARBA00005369"/>
    </source>
</evidence>
<dbReference type="InterPro" id="IPR029063">
    <property type="entry name" value="SAM-dependent_MTases_sf"/>
</dbReference>
<evidence type="ECO:0000256" key="9">
    <source>
        <dbReference type="ARBA" id="ARBA00030757"/>
    </source>
</evidence>
<dbReference type="EMBL" id="BOMG01000164">
    <property type="protein sequence ID" value="GID62071.1"/>
    <property type="molecule type" value="Genomic_DNA"/>
</dbReference>
<comment type="similarity">
    <text evidence="2">Belongs to the methyltransferase superfamily. L-isoaspartyl/D-aspartyl protein methyltransferase family.</text>
</comment>
<dbReference type="SUPFAM" id="SSF53335">
    <property type="entry name" value="S-adenosyl-L-methionine-dependent methyltransferases"/>
    <property type="match status" value="1"/>
</dbReference>
<evidence type="ECO:0000313" key="13">
    <source>
        <dbReference type="Proteomes" id="UP000612282"/>
    </source>
</evidence>
<dbReference type="NCBIfam" id="TIGR04364">
    <property type="entry name" value="methyltran_FxLD"/>
    <property type="match status" value="1"/>
</dbReference>
<dbReference type="Gene3D" id="3.40.50.150">
    <property type="entry name" value="Vaccinia Virus protein VP39"/>
    <property type="match status" value="1"/>
</dbReference>
<dbReference type="Pfam" id="PF01135">
    <property type="entry name" value="PCMT"/>
    <property type="match status" value="1"/>
</dbReference>
<reference evidence="12 13" key="1">
    <citation type="submission" date="2021-01" db="EMBL/GenBank/DDBJ databases">
        <title>Whole genome shotgun sequence of Actinoplanes couchii NBRC 106145.</title>
        <authorList>
            <person name="Komaki H."/>
            <person name="Tamura T."/>
        </authorList>
    </citation>
    <scope>NUCLEOTIDE SEQUENCE [LARGE SCALE GENOMIC DNA]</scope>
    <source>
        <strain evidence="12 13">NBRC 106145</strain>
    </source>
</reference>
<keyword evidence="8" id="KW-0949">S-adenosyl-L-methionine</keyword>
<evidence type="ECO:0000256" key="11">
    <source>
        <dbReference type="ARBA" id="ARBA00031350"/>
    </source>
</evidence>
<dbReference type="PROSITE" id="PS01279">
    <property type="entry name" value="PCMT"/>
    <property type="match status" value="1"/>
</dbReference>
<protein>
    <recommendedName>
        <fullName evidence="4">Protein-L-isoaspartate O-methyltransferase</fullName>
        <ecNumber evidence="3">2.1.1.77</ecNumber>
    </recommendedName>
    <alternativeName>
        <fullName evidence="11">L-isoaspartyl protein carboxyl methyltransferase</fullName>
    </alternativeName>
    <alternativeName>
        <fullName evidence="9">Protein L-isoaspartyl methyltransferase</fullName>
    </alternativeName>
    <alternativeName>
        <fullName evidence="10">Protein-beta-aspartate methyltransferase</fullName>
    </alternativeName>
</protein>
<comment type="caution">
    <text evidence="12">The sequence shown here is derived from an EMBL/GenBank/DDBJ whole genome shotgun (WGS) entry which is preliminary data.</text>
</comment>
<sequence>MDSAVEERSPDQLRTALAARLRAKGWIRTAAVQEAILAVPRHLFVPGTVTVAEAYADSVVATKRGPDGKAVSSVSAPWLQAYMLEQAMPRPGGRVLEIGSGGYNAALIAELVGPHGRVVTVDIDADITTSARTYLDRAGYPHVQVVHGDGNLGYEPGGPYDAIIVTVEAGDLSPQLVQQLAPGARIVVPLRMRTLTRCLTLQPSGDHLAATAALQCGFVSMQGDRRQLARRIPLRGADVVLLLDDPAEIDTAALTTALSTPRVDVWAPVTVTMTEPGSFESLHLWLSSQPRPFGALAVDREATAGLLDPQDKFTCPTLLTADSLAYLAMRKIADGIWQFGAHGFGPAAGALTTDLVDLIVAWNRDHRPGPGPAITVHPTGTPPEPDGRLQLVVPRRNTTIAVTWPALEDRR</sequence>
<evidence type="ECO:0000256" key="1">
    <source>
        <dbReference type="ARBA" id="ARBA00004496"/>
    </source>
</evidence>
<keyword evidence="5" id="KW-0963">Cytoplasm</keyword>
<evidence type="ECO:0000256" key="3">
    <source>
        <dbReference type="ARBA" id="ARBA00011890"/>
    </source>
</evidence>